<dbReference type="PANTHER" id="PTHR10569:SF2">
    <property type="entry name" value="GLYCOGEN DEBRANCHING ENZYME"/>
    <property type="match status" value="1"/>
</dbReference>
<proteinExistence type="predicted"/>
<name>A0A1C7LZ33_GRIFR</name>
<keyword evidence="3" id="KW-1185">Reference proteome</keyword>
<dbReference type="EMBL" id="LUGG01000015">
    <property type="protein sequence ID" value="OBZ69983.1"/>
    <property type="molecule type" value="Genomic_DNA"/>
</dbReference>
<dbReference type="InterPro" id="IPR032788">
    <property type="entry name" value="AGL_central"/>
</dbReference>
<dbReference type="InterPro" id="IPR010401">
    <property type="entry name" value="AGL/Gdb1"/>
</dbReference>
<gene>
    <name evidence="2" type="ORF">A0H81_10069</name>
</gene>
<protein>
    <recommendedName>
        <fullName evidence="1">Glycogen debranching enzyme central domain-containing protein</fullName>
    </recommendedName>
</protein>
<sequence length="165" mass="18501">MPYAVSTEKLVEMSSVVVPQGLDYEGPYAEILVPDCFPPRSFMLFETLLPSLDSTLDEFCASGAEEAFGDLTLVDLNVELRRAERDATGGEIGTYTIPSMGSLVYCGLECWMHPLRRIMRYNDLGHPLCAHLREGSWALDCIHSRLSKQVNVFPNLAKPARRFKE</sequence>
<reference evidence="2 3" key="1">
    <citation type="submission" date="2016-03" db="EMBL/GenBank/DDBJ databases">
        <title>Whole genome sequencing of Grifola frondosa 9006-11.</title>
        <authorList>
            <person name="Min B."/>
            <person name="Park H."/>
            <person name="Kim J.-G."/>
            <person name="Cho H."/>
            <person name="Oh Y.-L."/>
            <person name="Kong W.-S."/>
            <person name="Choi I.-G."/>
        </authorList>
    </citation>
    <scope>NUCLEOTIDE SEQUENCE [LARGE SCALE GENOMIC DNA]</scope>
    <source>
        <strain evidence="2 3">9006-11</strain>
    </source>
</reference>
<feature type="domain" description="Glycogen debranching enzyme central" evidence="1">
    <location>
        <begin position="21"/>
        <end position="146"/>
    </location>
</feature>
<dbReference type="GO" id="GO:0004134">
    <property type="term" value="F:4-alpha-glucanotransferase activity"/>
    <property type="evidence" value="ECO:0007669"/>
    <property type="project" value="InterPro"/>
</dbReference>
<organism evidence="2 3">
    <name type="scientific">Grifola frondosa</name>
    <name type="common">Maitake</name>
    <name type="synonym">Polyporus frondosus</name>
    <dbReference type="NCBI Taxonomy" id="5627"/>
    <lineage>
        <taxon>Eukaryota</taxon>
        <taxon>Fungi</taxon>
        <taxon>Dikarya</taxon>
        <taxon>Basidiomycota</taxon>
        <taxon>Agaricomycotina</taxon>
        <taxon>Agaricomycetes</taxon>
        <taxon>Polyporales</taxon>
        <taxon>Grifolaceae</taxon>
        <taxon>Grifola</taxon>
    </lineage>
</organism>
<dbReference type="Pfam" id="PF14702">
    <property type="entry name" value="hGDE_central"/>
    <property type="match status" value="1"/>
</dbReference>
<dbReference type="PANTHER" id="PTHR10569">
    <property type="entry name" value="GLYCOGEN DEBRANCHING ENZYME"/>
    <property type="match status" value="1"/>
</dbReference>
<dbReference type="GO" id="GO:0005980">
    <property type="term" value="P:glycogen catabolic process"/>
    <property type="evidence" value="ECO:0007669"/>
    <property type="project" value="InterPro"/>
</dbReference>
<dbReference type="GO" id="GO:0004135">
    <property type="term" value="F:amylo-alpha-1,6-glucosidase activity"/>
    <property type="evidence" value="ECO:0007669"/>
    <property type="project" value="InterPro"/>
</dbReference>
<evidence type="ECO:0000259" key="1">
    <source>
        <dbReference type="Pfam" id="PF14702"/>
    </source>
</evidence>
<dbReference type="OrthoDB" id="10248904at2759"/>
<evidence type="ECO:0000313" key="2">
    <source>
        <dbReference type="EMBL" id="OBZ69983.1"/>
    </source>
</evidence>
<evidence type="ECO:0000313" key="3">
    <source>
        <dbReference type="Proteomes" id="UP000092993"/>
    </source>
</evidence>
<dbReference type="STRING" id="5627.A0A1C7LZ33"/>
<dbReference type="Proteomes" id="UP000092993">
    <property type="component" value="Unassembled WGS sequence"/>
</dbReference>
<comment type="caution">
    <text evidence="2">The sequence shown here is derived from an EMBL/GenBank/DDBJ whole genome shotgun (WGS) entry which is preliminary data.</text>
</comment>
<accession>A0A1C7LZ33</accession>
<dbReference type="AlphaFoldDB" id="A0A1C7LZ33"/>